<dbReference type="SUPFAM" id="SSF51735">
    <property type="entry name" value="NAD(P)-binding Rossmann-fold domains"/>
    <property type="match status" value="1"/>
</dbReference>
<dbReference type="Gene3D" id="3.40.50.720">
    <property type="entry name" value="NAD(P)-binding Rossmann-like Domain"/>
    <property type="match status" value="1"/>
</dbReference>
<evidence type="ECO:0000256" key="1">
    <source>
        <dbReference type="ARBA" id="ARBA00010928"/>
    </source>
</evidence>
<accession>A0A9D1R665</accession>
<feature type="domain" description="Gfo/Idh/MocA-like oxidoreductase C-terminal" evidence="3">
    <location>
        <begin position="137"/>
        <end position="404"/>
    </location>
</feature>
<name>A0A9D1R665_9FIRM</name>
<dbReference type="Proteomes" id="UP000824265">
    <property type="component" value="Unassembled WGS sequence"/>
</dbReference>
<dbReference type="GO" id="GO:0000166">
    <property type="term" value="F:nucleotide binding"/>
    <property type="evidence" value="ECO:0007669"/>
    <property type="project" value="InterPro"/>
</dbReference>
<comment type="caution">
    <text evidence="4">The sequence shown here is derived from an EMBL/GenBank/DDBJ whole genome shotgun (WGS) entry which is preliminary data.</text>
</comment>
<sequence length="416" mass="47206">MKKYVLAGAGNRGYWMYAKAIRDEYADCAVLAGIMDVNKMRAEYVKRQMGQDIPVYTDFAKMLREVKPDCAIITTTDRYHNDYVVQALDMGVEVICEKPLTIDEVKLNQILDARERTGKNVRVTFNCRYMPHFEKIKELLAKGAVGQVYSVHFEWMLDCVHGADYFRRWHRRIENSGGLLVHKSTHHFDIVNWLIEQDPEEVSAFGALRFYGDEKRQKGLRCSTCTEQTTCPFVYPGLSEPSVREMYFDCEKEDGYFRDRCVFDSEINIYDTMSLNVRYSKGASMTYSLTAYGPYEGWKLSITGSEGRLEAVQFDTGPQAEDTCFHIKVFDREDGVMTYDMKKGTGSHGGADTKLLDNLFRAENSCGEEADPLGQRAGLRAGALSILIGIAANKSIQEGKIVKIADLVELDRLKGL</sequence>
<evidence type="ECO:0000259" key="2">
    <source>
        <dbReference type="Pfam" id="PF01408"/>
    </source>
</evidence>
<dbReference type="Pfam" id="PF01408">
    <property type="entry name" value="GFO_IDH_MocA"/>
    <property type="match status" value="1"/>
</dbReference>
<dbReference type="PANTHER" id="PTHR43377">
    <property type="entry name" value="BILIVERDIN REDUCTASE A"/>
    <property type="match status" value="1"/>
</dbReference>
<dbReference type="EMBL" id="DXGH01000027">
    <property type="protein sequence ID" value="HIW80797.1"/>
    <property type="molecule type" value="Genomic_DNA"/>
</dbReference>
<evidence type="ECO:0000313" key="4">
    <source>
        <dbReference type="EMBL" id="HIW80797.1"/>
    </source>
</evidence>
<dbReference type="Pfam" id="PF02894">
    <property type="entry name" value="GFO_IDH_MocA_C"/>
    <property type="match status" value="1"/>
</dbReference>
<evidence type="ECO:0000259" key="3">
    <source>
        <dbReference type="Pfam" id="PF02894"/>
    </source>
</evidence>
<comment type="similarity">
    <text evidence="1">Belongs to the Gfo/Idh/MocA family.</text>
</comment>
<feature type="domain" description="Gfo/Idh/MocA-like oxidoreductase N-terminal" evidence="2">
    <location>
        <begin position="3"/>
        <end position="125"/>
    </location>
</feature>
<reference evidence="4" key="2">
    <citation type="submission" date="2021-04" db="EMBL/GenBank/DDBJ databases">
        <authorList>
            <person name="Gilroy R."/>
        </authorList>
    </citation>
    <scope>NUCLEOTIDE SEQUENCE</scope>
    <source>
        <strain evidence="4">CHK195-6426</strain>
    </source>
</reference>
<dbReference type="InterPro" id="IPR004104">
    <property type="entry name" value="Gfo/Idh/MocA-like_OxRdtase_C"/>
</dbReference>
<evidence type="ECO:0000313" key="5">
    <source>
        <dbReference type="Proteomes" id="UP000824265"/>
    </source>
</evidence>
<protein>
    <submittedName>
        <fullName evidence="4">Gfo/Idh/MocA family oxidoreductase</fullName>
    </submittedName>
</protein>
<dbReference type="SUPFAM" id="SSF55347">
    <property type="entry name" value="Glyceraldehyde-3-phosphate dehydrogenase-like, C-terminal domain"/>
    <property type="match status" value="1"/>
</dbReference>
<dbReference type="AlphaFoldDB" id="A0A9D1R665"/>
<dbReference type="Gene3D" id="3.30.360.10">
    <property type="entry name" value="Dihydrodipicolinate Reductase, domain 2"/>
    <property type="match status" value="1"/>
</dbReference>
<dbReference type="InterPro" id="IPR036291">
    <property type="entry name" value="NAD(P)-bd_dom_sf"/>
</dbReference>
<dbReference type="PANTHER" id="PTHR43377:SF2">
    <property type="entry name" value="BINDING ROSSMANN FOLD OXIDOREDUCTASE, PUTATIVE (AFU_ORTHOLOGUE AFUA_4G00560)-RELATED"/>
    <property type="match status" value="1"/>
</dbReference>
<organism evidence="4 5">
    <name type="scientific">Candidatus Acetatifactor stercoripullorum</name>
    <dbReference type="NCBI Taxonomy" id="2838414"/>
    <lineage>
        <taxon>Bacteria</taxon>
        <taxon>Bacillati</taxon>
        <taxon>Bacillota</taxon>
        <taxon>Clostridia</taxon>
        <taxon>Lachnospirales</taxon>
        <taxon>Lachnospiraceae</taxon>
        <taxon>Acetatifactor</taxon>
    </lineage>
</organism>
<dbReference type="InterPro" id="IPR000683">
    <property type="entry name" value="Gfo/Idh/MocA-like_OxRdtase_N"/>
</dbReference>
<reference evidence="4" key="1">
    <citation type="journal article" date="2021" name="PeerJ">
        <title>Extensive microbial diversity within the chicken gut microbiome revealed by metagenomics and culture.</title>
        <authorList>
            <person name="Gilroy R."/>
            <person name="Ravi A."/>
            <person name="Getino M."/>
            <person name="Pursley I."/>
            <person name="Horton D.L."/>
            <person name="Alikhan N.F."/>
            <person name="Baker D."/>
            <person name="Gharbi K."/>
            <person name="Hall N."/>
            <person name="Watson M."/>
            <person name="Adriaenssens E.M."/>
            <person name="Foster-Nyarko E."/>
            <person name="Jarju S."/>
            <person name="Secka A."/>
            <person name="Antonio M."/>
            <person name="Oren A."/>
            <person name="Chaudhuri R.R."/>
            <person name="La Ragione R."/>
            <person name="Hildebrand F."/>
            <person name="Pallen M.J."/>
        </authorList>
    </citation>
    <scope>NUCLEOTIDE SEQUENCE</scope>
    <source>
        <strain evidence="4">CHK195-6426</strain>
    </source>
</reference>
<proteinExistence type="inferred from homology"/>
<gene>
    <name evidence="4" type="ORF">H9742_04575</name>
</gene>
<dbReference type="InterPro" id="IPR051450">
    <property type="entry name" value="Gfo/Idh/MocA_Oxidoreductases"/>
</dbReference>